<protein>
    <recommendedName>
        <fullName evidence="2">ER-bound oxygenase mpaB/mpaB'/Rubber oxygenase catalytic domain-containing protein</fullName>
    </recommendedName>
</protein>
<reference evidence="3 4" key="1">
    <citation type="submission" date="2013-03" db="EMBL/GenBank/DDBJ databases">
        <title>Salinisphaera dokdonensis CL-ES53 Genome Sequencing.</title>
        <authorList>
            <person name="Li C."/>
            <person name="Lai Q."/>
            <person name="Shao Z."/>
        </authorList>
    </citation>
    <scope>NUCLEOTIDE SEQUENCE [LARGE SCALE GENOMIC DNA]</scope>
    <source>
        <strain evidence="3 4">CL-ES53</strain>
    </source>
</reference>
<accession>A0ABV2AZQ4</accession>
<dbReference type="PANTHER" id="PTHR36124">
    <property type="match status" value="1"/>
</dbReference>
<feature type="region of interest" description="Disordered" evidence="1">
    <location>
        <begin position="282"/>
        <end position="302"/>
    </location>
</feature>
<dbReference type="Proteomes" id="UP001460888">
    <property type="component" value="Unassembled WGS sequence"/>
</dbReference>
<feature type="domain" description="ER-bound oxygenase mpaB/mpaB'/Rubber oxygenase catalytic" evidence="2">
    <location>
        <begin position="62"/>
        <end position="243"/>
    </location>
</feature>
<dbReference type="EMBL" id="APND01000002">
    <property type="protein sequence ID" value="MES1928815.1"/>
    <property type="molecule type" value="Genomic_DNA"/>
</dbReference>
<evidence type="ECO:0000256" key="1">
    <source>
        <dbReference type="SAM" id="MobiDB-lite"/>
    </source>
</evidence>
<keyword evidence="4" id="KW-1185">Reference proteome</keyword>
<dbReference type="InterPro" id="IPR018713">
    <property type="entry name" value="MPAB/Lcp_cat_dom"/>
</dbReference>
<comment type="caution">
    <text evidence="3">The sequence shown here is derived from an EMBL/GenBank/DDBJ whole genome shotgun (WGS) entry which is preliminary data.</text>
</comment>
<proteinExistence type="predicted"/>
<dbReference type="InterPro" id="IPR046366">
    <property type="entry name" value="MPAB"/>
</dbReference>
<dbReference type="Pfam" id="PF09995">
    <property type="entry name" value="MPAB_Lcp_cat"/>
    <property type="match status" value="1"/>
</dbReference>
<dbReference type="PANTHER" id="PTHR36124:SF1">
    <property type="entry name" value="ER-BOUND OXYGENASE MPAB_MPAB'_RUBBER OXYGENASE CATALYTIC DOMAIN-CONTAINING PROTEIN"/>
    <property type="match status" value="1"/>
</dbReference>
<evidence type="ECO:0000259" key="2">
    <source>
        <dbReference type="Pfam" id="PF09995"/>
    </source>
</evidence>
<evidence type="ECO:0000313" key="3">
    <source>
        <dbReference type="EMBL" id="MES1928815.1"/>
    </source>
</evidence>
<evidence type="ECO:0000313" key="4">
    <source>
        <dbReference type="Proteomes" id="UP001460888"/>
    </source>
</evidence>
<sequence length="302" mass="35399">MFHNPAVRREIAALDAQHDVQRIVHLMGSYEFSWDINRALEVALFYTYGSEPVSKLLDRTEEFEKHGQKRYDDTALLIGHFIESGWGGDVGRRAIERMNQTHAHYRIHNDEFLFVLWSFIEFPIRWTDRHGRRPMTPHEKQAWFNFWFEIGRRMSLADIPETKAEFDAFVKRYEDKNFVYADSSARVSDATVRIMENWLPAFMRPAVKPIVSCLMPVQFLDAVGYKRPPAWRRRAVEAALRVVGFFNYFFAFGDYPGETVKRRQRTYPSGYSIENMQPVNLTERVSRRAKTTGEAPAADDSR</sequence>
<gene>
    <name evidence="3" type="ORF">SADO_06162</name>
</gene>
<organism evidence="3 4">
    <name type="scientific">Salinisphaera dokdonensis CL-ES53</name>
    <dbReference type="NCBI Taxonomy" id="1304272"/>
    <lineage>
        <taxon>Bacteria</taxon>
        <taxon>Pseudomonadati</taxon>
        <taxon>Pseudomonadota</taxon>
        <taxon>Gammaproteobacteria</taxon>
        <taxon>Salinisphaerales</taxon>
        <taxon>Salinisphaeraceae</taxon>
        <taxon>Salinisphaera</taxon>
    </lineage>
</organism>
<name>A0ABV2AZQ4_9GAMM</name>